<reference evidence="3" key="3">
    <citation type="submission" date="2025-08" db="UniProtKB">
        <authorList>
            <consortium name="RefSeq"/>
        </authorList>
    </citation>
    <scope>IDENTIFICATION</scope>
    <source>
        <strain evidence="3">CBS 342.82</strain>
    </source>
</reference>
<feature type="compositionally biased region" description="Polar residues" evidence="1">
    <location>
        <begin position="49"/>
        <end position="69"/>
    </location>
</feature>
<sequence length="131" mass="14545">MWMMVSMPLSERRSCVRAILVLSPCFGSTKENIPDSEQRPTVITHLSANLEASSNFPRNTKQPSSTASKPASDDAVDFNPSLKRESPRSRAAIYSLSDNSEHRRTTHAPCSFSPSQWVSGQDMNLEFRCPG</sequence>
<feature type="region of interest" description="Disordered" evidence="1">
    <location>
        <begin position="49"/>
        <end position="111"/>
    </location>
</feature>
<accession>A0A6J3LUB9</accession>
<name>A0A6J3LUB9_9PEZI</name>
<dbReference type="GeneID" id="54366758"/>
<dbReference type="AlphaFoldDB" id="A0A6J3LUB9"/>
<evidence type="ECO:0000313" key="2">
    <source>
        <dbReference type="Proteomes" id="UP000504637"/>
    </source>
</evidence>
<reference evidence="3" key="1">
    <citation type="submission" date="2020-01" db="EMBL/GenBank/DDBJ databases">
        <authorList>
            <consortium name="DOE Joint Genome Institute"/>
            <person name="Haridas S."/>
            <person name="Albert R."/>
            <person name="Binder M."/>
            <person name="Bloem J."/>
            <person name="Labutti K."/>
            <person name="Salamov A."/>
            <person name="Andreopoulos B."/>
            <person name="Baker S.E."/>
            <person name="Barry K."/>
            <person name="Bills G."/>
            <person name="Bluhm B.H."/>
            <person name="Cannon C."/>
            <person name="Castanera R."/>
            <person name="Culley D.E."/>
            <person name="Daum C."/>
            <person name="Ezra D."/>
            <person name="Gonzalez J.B."/>
            <person name="Henrissat B."/>
            <person name="Kuo A."/>
            <person name="Liang C."/>
            <person name="Lipzen A."/>
            <person name="Lutzoni F."/>
            <person name="Magnuson J."/>
            <person name="Mondo S."/>
            <person name="Nolan M."/>
            <person name="Ohm R."/>
            <person name="Pangilinan J."/>
            <person name="Park H.-J."/>
            <person name="Ramirez L."/>
            <person name="Alfaro M."/>
            <person name="Sun H."/>
            <person name="Tritt A."/>
            <person name="Yoshinaga Y."/>
            <person name="Zwiers L.-H."/>
            <person name="Turgeon B.G."/>
            <person name="Goodwin S.B."/>
            <person name="Spatafora J.W."/>
            <person name="Crous P.W."/>
            <person name="Grigoriev I.V."/>
        </authorList>
    </citation>
    <scope>NUCLEOTIDE SEQUENCE</scope>
    <source>
        <strain evidence="3">CBS 342.82</strain>
    </source>
</reference>
<keyword evidence="2" id="KW-1185">Reference proteome</keyword>
<dbReference type="RefSeq" id="XP_033455905.1">
    <property type="nucleotide sequence ID" value="XM_033608957.1"/>
</dbReference>
<dbReference type="Proteomes" id="UP000504637">
    <property type="component" value="Unplaced"/>
</dbReference>
<reference evidence="3" key="2">
    <citation type="submission" date="2020-04" db="EMBL/GenBank/DDBJ databases">
        <authorList>
            <consortium name="NCBI Genome Project"/>
        </authorList>
    </citation>
    <scope>NUCLEOTIDE SEQUENCE</scope>
    <source>
        <strain evidence="3">CBS 342.82</strain>
    </source>
</reference>
<proteinExistence type="predicted"/>
<gene>
    <name evidence="3" type="ORF">K489DRAFT_81895</name>
</gene>
<organism evidence="3">
    <name type="scientific">Dissoconium aciculare CBS 342.82</name>
    <dbReference type="NCBI Taxonomy" id="1314786"/>
    <lineage>
        <taxon>Eukaryota</taxon>
        <taxon>Fungi</taxon>
        <taxon>Dikarya</taxon>
        <taxon>Ascomycota</taxon>
        <taxon>Pezizomycotina</taxon>
        <taxon>Dothideomycetes</taxon>
        <taxon>Dothideomycetidae</taxon>
        <taxon>Mycosphaerellales</taxon>
        <taxon>Dissoconiaceae</taxon>
        <taxon>Dissoconium</taxon>
    </lineage>
</organism>
<evidence type="ECO:0000256" key="1">
    <source>
        <dbReference type="SAM" id="MobiDB-lite"/>
    </source>
</evidence>
<evidence type="ECO:0000313" key="3">
    <source>
        <dbReference type="RefSeq" id="XP_033455905.1"/>
    </source>
</evidence>
<protein>
    <submittedName>
        <fullName evidence="3">Uncharacterized protein</fullName>
    </submittedName>
</protein>